<reference evidence="1" key="1">
    <citation type="submission" date="2020-11" db="EMBL/GenBank/DDBJ databases">
        <authorList>
            <consortium name="DOE Joint Genome Institute"/>
            <person name="Ahrendt S."/>
            <person name="Riley R."/>
            <person name="Andreopoulos W."/>
            <person name="Labutti K."/>
            <person name="Pangilinan J."/>
            <person name="Ruiz-Duenas F.J."/>
            <person name="Barrasa J.M."/>
            <person name="Sanchez-Garcia M."/>
            <person name="Camarero S."/>
            <person name="Miyauchi S."/>
            <person name="Serrano A."/>
            <person name="Linde D."/>
            <person name="Babiker R."/>
            <person name="Drula E."/>
            <person name="Ayuso-Fernandez I."/>
            <person name="Pacheco R."/>
            <person name="Padilla G."/>
            <person name="Ferreira P."/>
            <person name="Barriuso J."/>
            <person name="Kellner H."/>
            <person name="Castanera R."/>
            <person name="Alfaro M."/>
            <person name="Ramirez L."/>
            <person name="Pisabarro A.G."/>
            <person name="Kuo A."/>
            <person name="Tritt A."/>
            <person name="Lipzen A."/>
            <person name="He G."/>
            <person name="Yan M."/>
            <person name="Ng V."/>
            <person name="Cullen D."/>
            <person name="Martin F."/>
            <person name="Rosso M.-N."/>
            <person name="Henrissat B."/>
            <person name="Hibbett D."/>
            <person name="Martinez A.T."/>
            <person name="Grigoriev I.V."/>
        </authorList>
    </citation>
    <scope>NUCLEOTIDE SEQUENCE</scope>
    <source>
        <strain evidence="1">CBS 506.95</strain>
    </source>
</reference>
<evidence type="ECO:0000313" key="1">
    <source>
        <dbReference type="EMBL" id="KAF9523291.1"/>
    </source>
</evidence>
<dbReference type="Proteomes" id="UP000807306">
    <property type="component" value="Unassembled WGS sequence"/>
</dbReference>
<accession>A0A9P6JJH3</accession>
<dbReference type="AlphaFoldDB" id="A0A9P6JJH3"/>
<proteinExistence type="predicted"/>
<evidence type="ECO:0000313" key="2">
    <source>
        <dbReference type="Proteomes" id="UP000807306"/>
    </source>
</evidence>
<dbReference type="InterPro" id="IPR011333">
    <property type="entry name" value="SKP1/BTB/POZ_sf"/>
</dbReference>
<comment type="caution">
    <text evidence="1">The sequence shown here is derived from an EMBL/GenBank/DDBJ whole genome shotgun (WGS) entry which is preliminary data.</text>
</comment>
<dbReference type="SUPFAM" id="SSF54695">
    <property type="entry name" value="POZ domain"/>
    <property type="match status" value="1"/>
</dbReference>
<organism evidence="1 2">
    <name type="scientific">Crepidotus variabilis</name>
    <dbReference type="NCBI Taxonomy" id="179855"/>
    <lineage>
        <taxon>Eukaryota</taxon>
        <taxon>Fungi</taxon>
        <taxon>Dikarya</taxon>
        <taxon>Basidiomycota</taxon>
        <taxon>Agaricomycotina</taxon>
        <taxon>Agaricomycetes</taxon>
        <taxon>Agaricomycetidae</taxon>
        <taxon>Agaricales</taxon>
        <taxon>Agaricineae</taxon>
        <taxon>Crepidotaceae</taxon>
        <taxon>Crepidotus</taxon>
    </lineage>
</organism>
<protein>
    <recommendedName>
        <fullName evidence="3">BTB domain-containing protein</fullName>
    </recommendedName>
</protein>
<sequence>MPDVHEKFNLANANVVIQSSDGVQFYVHRKNLEMNTGTFPGAEFDTSGEIVHLTEPSEVLEVIFQFVYPQRYPLLEDREFDSLCAIAEAVEKYEVFPAMHTCMYALRQPKHIKDHAPEILCHALKHNYPELVDMIAPKFLLLDPVTTAKKLPVLYVLPWFEYYQACLATVFKKVENYSTNLLSVSGQCYIGTQTTQPQVCHICLPIFFKWLWRLREASSQGRLEEELQKFSFYESSKSHCSSCNSMGSPHRCIHATEVPKLYRKGLSEIPSFSLFLSTNRN</sequence>
<dbReference type="OrthoDB" id="3184970at2759"/>
<dbReference type="EMBL" id="MU157921">
    <property type="protein sequence ID" value="KAF9523291.1"/>
    <property type="molecule type" value="Genomic_DNA"/>
</dbReference>
<gene>
    <name evidence="1" type="ORF">CPB83DRAFT_821757</name>
</gene>
<dbReference type="Gene3D" id="3.30.710.10">
    <property type="entry name" value="Potassium Channel Kv1.1, Chain A"/>
    <property type="match status" value="1"/>
</dbReference>
<name>A0A9P6JJH3_9AGAR</name>
<keyword evidence="2" id="KW-1185">Reference proteome</keyword>
<evidence type="ECO:0008006" key="3">
    <source>
        <dbReference type="Google" id="ProtNLM"/>
    </source>
</evidence>